<evidence type="ECO:0000313" key="2">
    <source>
        <dbReference type="Proteomes" id="UP001148018"/>
    </source>
</evidence>
<comment type="caution">
    <text evidence="1">The sequence shown here is derived from an EMBL/GenBank/DDBJ whole genome shotgun (WGS) entry which is preliminary data.</text>
</comment>
<dbReference type="AlphaFoldDB" id="A0A9Q0IPZ3"/>
<dbReference type="Proteomes" id="UP001148018">
    <property type="component" value="Unassembled WGS sequence"/>
</dbReference>
<keyword evidence="2" id="KW-1185">Reference proteome</keyword>
<reference evidence="1" key="1">
    <citation type="submission" date="2022-07" db="EMBL/GenBank/DDBJ databases">
        <title>Chromosome-level genome of Muraenolepis orangiensis.</title>
        <authorList>
            <person name="Kim J."/>
        </authorList>
    </citation>
    <scope>NUCLEOTIDE SEQUENCE</scope>
    <source>
        <strain evidence="1">KU_S4_2022</strain>
        <tissue evidence="1">Muscle</tissue>
    </source>
</reference>
<sequence>MYRRLDVDMSAGALRTMTGESVEARIGCTKCDCLLSLEAYSVEQKRHVCQCLKDNIDQQVQLQRREPVATAHFEQVG</sequence>
<proteinExistence type="predicted"/>
<dbReference type="EMBL" id="JANIIK010000043">
    <property type="protein sequence ID" value="KAJ3604841.1"/>
    <property type="molecule type" value="Genomic_DNA"/>
</dbReference>
<accession>A0A9Q0IPZ3</accession>
<gene>
    <name evidence="1" type="ORF">NHX12_026893</name>
</gene>
<evidence type="ECO:0000313" key="1">
    <source>
        <dbReference type="EMBL" id="KAJ3604841.1"/>
    </source>
</evidence>
<name>A0A9Q0IPZ3_9TELE</name>
<dbReference type="OrthoDB" id="196547at2759"/>
<protein>
    <submittedName>
        <fullName evidence="1">Uncharacterized protein</fullName>
    </submittedName>
</protein>
<organism evidence="1 2">
    <name type="scientific">Muraenolepis orangiensis</name>
    <name type="common">Patagonian moray cod</name>
    <dbReference type="NCBI Taxonomy" id="630683"/>
    <lineage>
        <taxon>Eukaryota</taxon>
        <taxon>Metazoa</taxon>
        <taxon>Chordata</taxon>
        <taxon>Craniata</taxon>
        <taxon>Vertebrata</taxon>
        <taxon>Euteleostomi</taxon>
        <taxon>Actinopterygii</taxon>
        <taxon>Neopterygii</taxon>
        <taxon>Teleostei</taxon>
        <taxon>Neoteleostei</taxon>
        <taxon>Acanthomorphata</taxon>
        <taxon>Zeiogadaria</taxon>
        <taxon>Gadariae</taxon>
        <taxon>Gadiformes</taxon>
        <taxon>Muraenolepidoidei</taxon>
        <taxon>Muraenolepididae</taxon>
        <taxon>Muraenolepis</taxon>
    </lineage>
</organism>